<accession>A0AAD9Z434</accession>
<evidence type="ECO:0000313" key="9">
    <source>
        <dbReference type="EMBL" id="KAK3171000.1"/>
    </source>
</evidence>
<reference evidence="9" key="1">
    <citation type="submission" date="2022-11" db="EMBL/GenBank/DDBJ databases">
        <title>Chromosomal genome sequence assembly and mating type (MAT) locus characterization of the leprose asexual lichenized fungus Lepraria neglecta (Nyl.) Erichsen.</title>
        <authorList>
            <person name="Allen J.L."/>
            <person name="Pfeffer B."/>
        </authorList>
    </citation>
    <scope>NUCLEOTIDE SEQUENCE</scope>
    <source>
        <strain evidence="9">Allen 5258</strain>
    </source>
</reference>
<evidence type="ECO:0000256" key="4">
    <source>
        <dbReference type="ARBA" id="ARBA00022679"/>
    </source>
</evidence>
<evidence type="ECO:0000256" key="8">
    <source>
        <dbReference type="RuleBase" id="RU004517"/>
    </source>
</evidence>
<organism evidence="9 10">
    <name type="scientific">Lepraria neglecta</name>
    <dbReference type="NCBI Taxonomy" id="209136"/>
    <lineage>
        <taxon>Eukaryota</taxon>
        <taxon>Fungi</taxon>
        <taxon>Dikarya</taxon>
        <taxon>Ascomycota</taxon>
        <taxon>Pezizomycotina</taxon>
        <taxon>Lecanoromycetes</taxon>
        <taxon>OSLEUM clade</taxon>
        <taxon>Lecanoromycetidae</taxon>
        <taxon>Lecanorales</taxon>
        <taxon>Lecanorineae</taxon>
        <taxon>Stereocaulaceae</taxon>
        <taxon>Lepraria</taxon>
    </lineage>
</organism>
<keyword evidence="10" id="KW-1185">Reference proteome</keyword>
<proteinExistence type="inferred from homology"/>
<comment type="caution">
    <text evidence="9">The sequence shown here is derived from an EMBL/GenBank/DDBJ whole genome shotgun (WGS) entry which is preliminary data.</text>
</comment>
<dbReference type="GO" id="GO:0009099">
    <property type="term" value="P:L-valine biosynthetic process"/>
    <property type="evidence" value="ECO:0007669"/>
    <property type="project" value="TreeGrafter"/>
</dbReference>
<dbReference type="SUPFAM" id="SSF56752">
    <property type="entry name" value="D-aminoacid aminotransferase-like PLP-dependent enzymes"/>
    <property type="match status" value="1"/>
</dbReference>
<dbReference type="FunFam" id="3.30.470.10:FF:000012">
    <property type="entry name" value="Branched-chain-amino-acid aminotransferase"/>
    <property type="match status" value="1"/>
</dbReference>
<dbReference type="InterPro" id="IPR001544">
    <property type="entry name" value="Aminotrans_IV"/>
</dbReference>
<evidence type="ECO:0000256" key="1">
    <source>
        <dbReference type="ARBA" id="ARBA00001933"/>
    </source>
</evidence>
<gene>
    <name evidence="9" type="ORF">OEA41_003084</name>
</gene>
<comment type="catalytic activity">
    <reaction evidence="8">
        <text>L-leucine + 2-oxoglutarate = 4-methyl-2-oxopentanoate + L-glutamate</text>
        <dbReference type="Rhea" id="RHEA:18321"/>
        <dbReference type="ChEBI" id="CHEBI:16810"/>
        <dbReference type="ChEBI" id="CHEBI:17865"/>
        <dbReference type="ChEBI" id="CHEBI:29985"/>
        <dbReference type="ChEBI" id="CHEBI:57427"/>
        <dbReference type="EC" id="2.6.1.42"/>
    </reaction>
</comment>
<dbReference type="PROSITE" id="PS00770">
    <property type="entry name" value="AA_TRANSFER_CLASS_4"/>
    <property type="match status" value="1"/>
</dbReference>
<dbReference type="GO" id="GO:0009098">
    <property type="term" value="P:L-leucine biosynthetic process"/>
    <property type="evidence" value="ECO:0007669"/>
    <property type="project" value="TreeGrafter"/>
</dbReference>
<dbReference type="Gene3D" id="3.30.470.10">
    <property type="match status" value="1"/>
</dbReference>
<evidence type="ECO:0000256" key="2">
    <source>
        <dbReference type="ARBA" id="ARBA00009320"/>
    </source>
</evidence>
<dbReference type="EC" id="2.6.1.42" evidence="8"/>
<evidence type="ECO:0000313" key="10">
    <source>
        <dbReference type="Proteomes" id="UP001276659"/>
    </source>
</evidence>
<evidence type="ECO:0000256" key="6">
    <source>
        <dbReference type="RuleBase" id="RU004106"/>
    </source>
</evidence>
<dbReference type="InterPro" id="IPR043131">
    <property type="entry name" value="BCAT-like_N"/>
</dbReference>
<keyword evidence="8" id="KW-0028">Amino-acid biosynthesis</keyword>
<protein>
    <recommendedName>
        <fullName evidence="8">Branched-chain-amino-acid aminotransferase</fullName>
        <ecNumber evidence="8">2.6.1.42</ecNumber>
    </recommendedName>
</protein>
<dbReference type="CDD" id="cd01557">
    <property type="entry name" value="BCAT_beta_family"/>
    <property type="match status" value="1"/>
</dbReference>
<comment type="catalytic activity">
    <reaction evidence="8">
        <text>L-isoleucine + 2-oxoglutarate = (S)-3-methyl-2-oxopentanoate + L-glutamate</text>
        <dbReference type="Rhea" id="RHEA:24801"/>
        <dbReference type="ChEBI" id="CHEBI:16810"/>
        <dbReference type="ChEBI" id="CHEBI:29985"/>
        <dbReference type="ChEBI" id="CHEBI:35146"/>
        <dbReference type="ChEBI" id="CHEBI:58045"/>
        <dbReference type="EC" id="2.6.1.42"/>
    </reaction>
</comment>
<evidence type="ECO:0000256" key="3">
    <source>
        <dbReference type="ARBA" id="ARBA00022576"/>
    </source>
</evidence>
<dbReference type="EMBL" id="JASNWA010000008">
    <property type="protein sequence ID" value="KAK3171000.1"/>
    <property type="molecule type" value="Genomic_DNA"/>
</dbReference>
<dbReference type="PANTHER" id="PTHR11825">
    <property type="entry name" value="SUBGROUP IIII AMINOTRANSFERASE"/>
    <property type="match status" value="1"/>
</dbReference>
<dbReference type="PANTHER" id="PTHR11825:SF69">
    <property type="entry name" value="BRANCHED-CHAIN-AMINO-ACID AMINOTRANSFERASE"/>
    <property type="match status" value="1"/>
</dbReference>
<name>A0AAD9Z434_9LECA</name>
<dbReference type="Proteomes" id="UP001276659">
    <property type="component" value="Unassembled WGS sequence"/>
</dbReference>
<keyword evidence="5 7" id="KW-0663">Pyridoxal phosphate</keyword>
<dbReference type="Gene3D" id="3.20.10.10">
    <property type="entry name" value="D-amino Acid Aminotransferase, subunit A, domain 2"/>
    <property type="match status" value="2"/>
</dbReference>
<comment type="cofactor">
    <cofactor evidence="1 7">
        <name>pyridoxal 5'-phosphate</name>
        <dbReference type="ChEBI" id="CHEBI:597326"/>
    </cofactor>
</comment>
<keyword evidence="8" id="KW-0100">Branched-chain amino acid biosynthesis</keyword>
<keyword evidence="4 8" id="KW-0808">Transferase</keyword>
<dbReference type="InterPro" id="IPR043132">
    <property type="entry name" value="BCAT-like_C"/>
</dbReference>
<comment type="catalytic activity">
    <reaction evidence="8">
        <text>L-valine + 2-oxoglutarate = 3-methyl-2-oxobutanoate + L-glutamate</text>
        <dbReference type="Rhea" id="RHEA:24813"/>
        <dbReference type="ChEBI" id="CHEBI:11851"/>
        <dbReference type="ChEBI" id="CHEBI:16810"/>
        <dbReference type="ChEBI" id="CHEBI:29985"/>
        <dbReference type="ChEBI" id="CHEBI:57762"/>
        <dbReference type="EC" id="2.6.1.42"/>
    </reaction>
</comment>
<dbReference type="InterPro" id="IPR018300">
    <property type="entry name" value="Aminotrans_IV_CS"/>
</dbReference>
<dbReference type="InterPro" id="IPR005786">
    <property type="entry name" value="B_amino_transII"/>
</dbReference>
<dbReference type="InterPro" id="IPR036038">
    <property type="entry name" value="Aminotransferase-like"/>
</dbReference>
<comment type="similarity">
    <text evidence="2 6">Belongs to the class-IV pyridoxal-phosphate-dependent aminotransferase family.</text>
</comment>
<dbReference type="GO" id="GO:0005739">
    <property type="term" value="C:mitochondrion"/>
    <property type="evidence" value="ECO:0007669"/>
    <property type="project" value="TreeGrafter"/>
</dbReference>
<dbReference type="InterPro" id="IPR033939">
    <property type="entry name" value="BCAT_family"/>
</dbReference>
<evidence type="ECO:0000256" key="5">
    <source>
        <dbReference type="ARBA" id="ARBA00022898"/>
    </source>
</evidence>
<keyword evidence="3 8" id="KW-0032">Aminotransferase</keyword>
<dbReference type="GO" id="GO:0004084">
    <property type="term" value="F:branched-chain-amino-acid transaminase activity"/>
    <property type="evidence" value="ECO:0007669"/>
    <property type="project" value="UniProtKB-EC"/>
</dbReference>
<dbReference type="Pfam" id="PF01063">
    <property type="entry name" value="Aminotran_4"/>
    <property type="match status" value="1"/>
</dbReference>
<evidence type="ECO:0000256" key="7">
    <source>
        <dbReference type="RuleBase" id="RU004516"/>
    </source>
</evidence>
<dbReference type="AlphaFoldDB" id="A0AAD9Z434"/>
<sequence>MAPIAIQNASELTSTDFKQIITKPNPSVTTMELTNTGIEDTVEKTAPSMTDNDPTTQVNELDASKLIFERNKSPKAVPEPNSPESWAQNVCTDHMITCSWTSSAGWSAPYLKPYGPLSLMPTASVLHYATECFEGLKLYRGYDGKLRLFRPDRNSRRMLNSATRIALPEFDPKELQKLIEALVATDGEKWLPKSRPGSFLYLRPTMIANDNHLGVRIPNEALLYIFACIFPSFDTGRGTAGLDANPAFREKERLGLKLLASKEDTVRAWPGGFGFAKVGANYGPSLIAQGEAKARGFDQVLWLLGKECDVTEAGASNFFVVWRTREGKVQLVTAPLGDKIILDGVTRRSVLELARDRLSGQLEVVERRYTMCEVEEAVEEGRLLEAFAAGTAVRVMSQNQGGNLLTNLQYFIAPVAKINFRGTDLEIPTSEGDSGKYAAALKTWLKEIMYGQKQHEWGVVVEERQLDA</sequence>